<protein>
    <submittedName>
        <fullName evidence="3">Uncharacterized protein</fullName>
    </submittedName>
</protein>
<keyword evidence="2" id="KW-0472">Membrane</keyword>
<feature type="region of interest" description="Disordered" evidence="1">
    <location>
        <begin position="147"/>
        <end position="257"/>
    </location>
</feature>
<keyword evidence="2" id="KW-1133">Transmembrane helix</keyword>
<feature type="region of interest" description="Disordered" evidence="1">
    <location>
        <begin position="80"/>
        <end position="124"/>
    </location>
</feature>
<dbReference type="EMBL" id="JAQQWI010000010">
    <property type="protein sequence ID" value="KAK8018482.1"/>
    <property type="molecule type" value="Genomic_DNA"/>
</dbReference>
<keyword evidence="4" id="KW-1185">Reference proteome</keyword>
<evidence type="ECO:0000256" key="1">
    <source>
        <dbReference type="SAM" id="MobiDB-lite"/>
    </source>
</evidence>
<feature type="compositionally biased region" description="Low complexity" evidence="1">
    <location>
        <begin position="147"/>
        <end position="156"/>
    </location>
</feature>
<name>A0ABR1RUA7_9PEZI</name>
<feature type="transmembrane region" description="Helical" evidence="2">
    <location>
        <begin position="29"/>
        <end position="53"/>
    </location>
</feature>
<feature type="compositionally biased region" description="Basic and acidic residues" evidence="1">
    <location>
        <begin position="216"/>
        <end position="227"/>
    </location>
</feature>
<evidence type="ECO:0000313" key="4">
    <source>
        <dbReference type="Proteomes" id="UP001396898"/>
    </source>
</evidence>
<feature type="compositionally biased region" description="Basic and acidic residues" evidence="1">
    <location>
        <begin position="186"/>
        <end position="195"/>
    </location>
</feature>
<organism evidence="3 4">
    <name type="scientific">Apiospora marii</name>
    <dbReference type="NCBI Taxonomy" id="335849"/>
    <lineage>
        <taxon>Eukaryota</taxon>
        <taxon>Fungi</taxon>
        <taxon>Dikarya</taxon>
        <taxon>Ascomycota</taxon>
        <taxon>Pezizomycotina</taxon>
        <taxon>Sordariomycetes</taxon>
        <taxon>Xylariomycetidae</taxon>
        <taxon>Amphisphaeriales</taxon>
        <taxon>Apiosporaceae</taxon>
        <taxon>Apiospora</taxon>
    </lineage>
</organism>
<evidence type="ECO:0000256" key="2">
    <source>
        <dbReference type="SAM" id="Phobius"/>
    </source>
</evidence>
<keyword evidence="2" id="KW-0812">Transmembrane</keyword>
<comment type="caution">
    <text evidence="3">The sequence shown here is derived from an EMBL/GenBank/DDBJ whole genome shotgun (WGS) entry which is preliminary data.</text>
</comment>
<proteinExistence type="predicted"/>
<accession>A0ABR1RUA7</accession>
<dbReference type="Proteomes" id="UP001396898">
    <property type="component" value="Unassembled WGS sequence"/>
</dbReference>
<sequence length="274" mass="29949">MGDNVAQNDAFAGPNNAGSEKPSASLTPWVIIAITAASFLAVTFIGFIVVSLMRRRQRQRQRLGANAAAAVKQHNSKYYYRQHSREGSFERPWPSPSKSQYQRQPEEAAELQRSQLIGKSRASRESWSSYGGSVVVADATCLPQQQRSQSQISFSRPHAYTAVSSQDHHPTTSSTSTSAGGTGASRNHEQCRYDNGDSEDDDAYEPASKKSMSSSDWKELEAQDGRLRSSSLQDPATLGRGHPAFSPELQRAPLPARLPRTLVVTDLAARRGSP</sequence>
<gene>
    <name evidence="3" type="ORF">PG991_007672</name>
</gene>
<feature type="region of interest" description="Disordered" evidence="1">
    <location>
        <begin position="1"/>
        <end position="23"/>
    </location>
</feature>
<reference evidence="3 4" key="1">
    <citation type="submission" date="2023-01" db="EMBL/GenBank/DDBJ databases">
        <title>Analysis of 21 Apiospora genomes using comparative genomics revels a genus with tremendous synthesis potential of carbohydrate active enzymes and secondary metabolites.</title>
        <authorList>
            <person name="Sorensen T."/>
        </authorList>
    </citation>
    <scope>NUCLEOTIDE SEQUENCE [LARGE SCALE GENOMIC DNA]</scope>
    <source>
        <strain evidence="3 4">CBS 20057</strain>
    </source>
</reference>
<evidence type="ECO:0000313" key="3">
    <source>
        <dbReference type="EMBL" id="KAK8018482.1"/>
    </source>
</evidence>